<protein>
    <submittedName>
        <fullName evidence="3">YgdI/YgdR family lipoprotein</fullName>
    </submittedName>
</protein>
<feature type="region of interest" description="Disordered" evidence="1">
    <location>
        <begin position="231"/>
        <end position="459"/>
    </location>
</feature>
<name>A0ABS8ASJ4_9BACT</name>
<feature type="compositionally biased region" description="Polar residues" evidence="1">
    <location>
        <begin position="404"/>
        <end position="414"/>
    </location>
</feature>
<feature type="compositionally biased region" description="Low complexity" evidence="1">
    <location>
        <begin position="431"/>
        <end position="446"/>
    </location>
</feature>
<feature type="compositionally biased region" description="Low complexity" evidence="1">
    <location>
        <begin position="71"/>
        <end position="88"/>
    </location>
</feature>
<organism evidence="3 4">
    <name type="scientific">Hymenobacter lucidus</name>
    <dbReference type="NCBI Taxonomy" id="2880930"/>
    <lineage>
        <taxon>Bacteria</taxon>
        <taxon>Pseudomonadati</taxon>
        <taxon>Bacteroidota</taxon>
        <taxon>Cytophagia</taxon>
        <taxon>Cytophagales</taxon>
        <taxon>Hymenobacteraceae</taxon>
        <taxon>Hymenobacter</taxon>
    </lineage>
</organism>
<sequence length="459" mass="49350">MKSILNTVLPAMALLALGGCATTSALTTTEGDGVYYSSKDRTTYNAPARTTAAVQDAAPESTASDAETNPDYSASGKSSSSSQGSSSEYYDEDYGYAQRIRRFHQPAYRSFSYGYYDPFYSDPFWYGGSAYSYYGGGYSPYGWGPGYYGGYDPFYSPYYGSSAVIINIGFGRPYYNPWRYGYGGYGGYGMGYYDGYRNGLYNGYGYGYGSAYYGGSIGTVRNVNYGPRGTRSVEATTDGRNGTVSSGVGRGRSTREGGVAAPVGGTNTTGNATAPAWNGRGRTQAAGGSTDAVATPADVRSGRGREGSEQVLRKSAVFEDERGAQINSRSREGAEQPRTTESGGRRWRVVENTGDAGSQPAATPAPTYSEQRRSRVREYSNEQNNGQNGGGQVTEQPVRRQRTYETPQQPQQRTYEAPQRTYEAPQQRSYEAPSRSAEPSRSSAPSSGGGGRSGGRGRE</sequence>
<evidence type="ECO:0000256" key="1">
    <source>
        <dbReference type="SAM" id="MobiDB-lite"/>
    </source>
</evidence>
<feature type="compositionally biased region" description="Gly residues" evidence="1">
    <location>
        <begin position="447"/>
        <end position="459"/>
    </location>
</feature>
<feature type="signal peptide" evidence="2">
    <location>
        <begin position="1"/>
        <end position="21"/>
    </location>
</feature>
<reference evidence="3" key="1">
    <citation type="submission" date="2021-10" db="EMBL/GenBank/DDBJ databases">
        <authorList>
            <person name="Dean J.D."/>
            <person name="Kim M.K."/>
            <person name="Newey C.N."/>
            <person name="Stoker T.S."/>
            <person name="Thompson D.W."/>
            <person name="Grose J.H."/>
        </authorList>
    </citation>
    <scope>NUCLEOTIDE SEQUENCE</scope>
    <source>
        <strain evidence="3">BT178</strain>
    </source>
</reference>
<feature type="region of interest" description="Disordered" evidence="1">
    <location>
        <begin position="47"/>
        <end position="88"/>
    </location>
</feature>
<comment type="caution">
    <text evidence="3">The sequence shown here is derived from an EMBL/GenBank/DDBJ whole genome shotgun (WGS) entry which is preliminary data.</text>
</comment>
<evidence type="ECO:0000313" key="4">
    <source>
        <dbReference type="Proteomes" id="UP001165296"/>
    </source>
</evidence>
<keyword evidence="3" id="KW-0449">Lipoprotein</keyword>
<gene>
    <name evidence="3" type="ORF">LGH74_14420</name>
</gene>
<feature type="compositionally biased region" description="Basic and acidic residues" evidence="1">
    <location>
        <begin position="300"/>
        <end position="335"/>
    </location>
</feature>
<dbReference type="EMBL" id="JAJADR010000004">
    <property type="protein sequence ID" value="MCB2409182.1"/>
    <property type="molecule type" value="Genomic_DNA"/>
</dbReference>
<feature type="chain" id="PRO_5045212138" evidence="2">
    <location>
        <begin position="22"/>
        <end position="459"/>
    </location>
</feature>
<keyword evidence="4" id="KW-1185">Reference proteome</keyword>
<keyword evidence="2" id="KW-0732">Signal</keyword>
<feature type="compositionally biased region" description="Low complexity" evidence="1">
    <location>
        <begin position="256"/>
        <end position="276"/>
    </location>
</feature>
<dbReference type="RefSeq" id="WP_226176740.1">
    <property type="nucleotide sequence ID" value="NZ_JAJADR010000004.1"/>
</dbReference>
<proteinExistence type="predicted"/>
<accession>A0ABS8ASJ4</accession>
<feature type="compositionally biased region" description="Basic and acidic residues" evidence="1">
    <location>
        <begin position="370"/>
        <end position="380"/>
    </location>
</feature>
<dbReference type="Proteomes" id="UP001165296">
    <property type="component" value="Unassembled WGS sequence"/>
</dbReference>
<evidence type="ECO:0000256" key="2">
    <source>
        <dbReference type="SAM" id="SignalP"/>
    </source>
</evidence>
<evidence type="ECO:0000313" key="3">
    <source>
        <dbReference type="EMBL" id="MCB2409182.1"/>
    </source>
</evidence>
<dbReference type="PROSITE" id="PS51257">
    <property type="entry name" value="PROKAR_LIPOPROTEIN"/>
    <property type="match status" value="1"/>
</dbReference>